<name>A0A9X0QB30_9BACT</name>
<gene>
    <name evidence="1" type="ORF">HDF14_000861</name>
</gene>
<reference evidence="1 2" key="1">
    <citation type="submission" date="2020-08" db="EMBL/GenBank/DDBJ databases">
        <title>Genomic Encyclopedia of Type Strains, Phase IV (KMG-V): Genome sequencing to study the core and pangenomes of soil and plant-associated prokaryotes.</title>
        <authorList>
            <person name="Whitman W."/>
        </authorList>
    </citation>
    <scope>NUCLEOTIDE SEQUENCE [LARGE SCALE GENOMIC DNA]</scope>
    <source>
        <strain evidence="1 2">X5P2</strain>
    </source>
</reference>
<dbReference type="AlphaFoldDB" id="A0A9X0QB30"/>
<sequence>MESIPVAFDRKAFLHTLDDQIDSIALDLPLRG</sequence>
<keyword evidence="2" id="KW-1185">Reference proteome</keyword>
<accession>A0A9X0QB30</accession>
<organism evidence="1 2">
    <name type="scientific">Tunturiibacter gelidiferens</name>
    <dbReference type="NCBI Taxonomy" id="3069689"/>
    <lineage>
        <taxon>Bacteria</taxon>
        <taxon>Pseudomonadati</taxon>
        <taxon>Acidobacteriota</taxon>
        <taxon>Terriglobia</taxon>
        <taxon>Terriglobales</taxon>
        <taxon>Acidobacteriaceae</taxon>
        <taxon>Tunturiibacter</taxon>
    </lineage>
</organism>
<protein>
    <submittedName>
        <fullName evidence="1">Uncharacterized protein</fullName>
    </submittedName>
</protein>
<dbReference type="EMBL" id="JACHEB010000002">
    <property type="protein sequence ID" value="MBB5327256.1"/>
    <property type="molecule type" value="Genomic_DNA"/>
</dbReference>
<proteinExistence type="predicted"/>
<comment type="caution">
    <text evidence="1">The sequence shown here is derived from an EMBL/GenBank/DDBJ whole genome shotgun (WGS) entry which is preliminary data.</text>
</comment>
<dbReference type="Proteomes" id="UP000535182">
    <property type="component" value="Unassembled WGS sequence"/>
</dbReference>
<evidence type="ECO:0000313" key="2">
    <source>
        <dbReference type="Proteomes" id="UP000535182"/>
    </source>
</evidence>
<evidence type="ECO:0000313" key="1">
    <source>
        <dbReference type="EMBL" id="MBB5327256.1"/>
    </source>
</evidence>